<dbReference type="PANTHER" id="PTHR43861">
    <property type="entry name" value="TRANS-ACONITATE 2-METHYLTRANSFERASE-RELATED"/>
    <property type="match status" value="1"/>
</dbReference>
<dbReference type="Pfam" id="PF13489">
    <property type="entry name" value="Methyltransf_23"/>
    <property type="match status" value="1"/>
</dbReference>
<reference evidence="1 2" key="1">
    <citation type="submission" date="2017-09" db="EMBL/GenBank/DDBJ databases">
        <title>Depth-based differentiation of microbial function through sediment-hosted aquifers and enrichment of novel symbionts in the deep terrestrial subsurface.</title>
        <authorList>
            <person name="Probst A.J."/>
            <person name="Ladd B."/>
            <person name="Jarett J.K."/>
            <person name="Geller-Mcgrath D.E."/>
            <person name="Sieber C.M."/>
            <person name="Emerson J.B."/>
            <person name="Anantharaman K."/>
            <person name="Thomas B.C."/>
            <person name="Malmstrom R."/>
            <person name="Stieglmeier M."/>
            <person name="Klingl A."/>
            <person name="Woyke T."/>
            <person name="Ryan C.M."/>
            <person name="Banfield J.F."/>
        </authorList>
    </citation>
    <scope>NUCLEOTIDE SEQUENCE [LARGE SCALE GENOMIC DNA]</scope>
    <source>
        <strain evidence="1">CG22_combo_CG10-13_8_21_14_all_38_20</strain>
    </source>
</reference>
<proteinExistence type="predicted"/>
<dbReference type="Proteomes" id="UP000231246">
    <property type="component" value="Unassembled WGS sequence"/>
</dbReference>
<name>A0A2H0BTW8_9BACT</name>
<protein>
    <recommendedName>
        <fullName evidence="3">Methyltransferase domain-containing protein</fullName>
    </recommendedName>
</protein>
<dbReference type="InterPro" id="IPR029063">
    <property type="entry name" value="SAM-dependent_MTases_sf"/>
</dbReference>
<evidence type="ECO:0008006" key="3">
    <source>
        <dbReference type="Google" id="ProtNLM"/>
    </source>
</evidence>
<dbReference type="AlphaFoldDB" id="A0A2H0BTW8"/>
<evidence type="ECO:0000313" key="1">
    <source>
        <dbReference type="EMBL" id="PIP61135.1"/>
    </source>
</evidence>
<dbReference type="SUPFAM" id="SSF53335">
    <property type="entry name" value="S-adenosyl-L-methionine-dependent methyltransferases"/>
    <property type="match status" value="1"/>
</dbReference>
<dbReference type="CDD" id="cd02440">
    <property type="entry name" value="AdoMet_MTases"/>
    <property type="match status" value="1"/>
</dbReference>
<gene>
    <name evidence="1" type="ORF">COW99_05950</name>
</gene>
<dbReference type="EMBL" id="PCTA01000034">
    <property type="protein sequence ID" value="PIP61135.1"/>
    <property type="molecule type" value="Genomic_DNA"/>
</dbReference>
<accession>A0A2H0BTW8</accession>
<sequence length="231" mass="26704">MDYTKEYIRKNPGLHIEDSEFKAAEILHILPSNITVNSLLDVACGAGKISLILGSKLSIEKIVGIDISKTIIEKARELDTKHEVTWKVTDIFSYRPKSIFDLIICIDIVEHIKNDYKFLQKLGDLGNRVVVKAPIEDSLFYKFLKKAKIFDGWKFTENKFGHLHHYGEGSLDKLISRAGWKIVRSSTAYVPKRPKLKWKIIGTITYPLRVFDNKHILRLFGGYKMYYLEKK</sequence>
<organism evidence="1 2">
    <name type="scientific">Candidatus Roizmanbacteria bacterium CG22_combo_CG10-13_8_21_14_all_38_20</name>
    <dbReference type="NCBI Taxonomy" id="1974862"/>
    <lineage>
        <taxon>Bacteria</taxon>
        <taxon>Candidatus Roizmaniibacteriota</taxon>
    </lineage>
</organism>
<dbReference type="Gene3D" id="3.40.50.150">
    <property type="entry name" value="Vaccinia Virus protein VP39"/>
    <property type="match status" value="1"/>
</dbReference>
<evidence type="ECO:0000313" key="2">
    <source>
        <dbReference type="Proteomes" id="UP000231246"/>
    </source>
</evidence>
<comment type="caution">
    <text evidence="1">The sequence shown here is derived from an EMBL/GenBank/DDBJ whole genome shotgun (WGS) entry which is preliminary data.</text>
</comment>